<keyword evidence="1" id="KW-1133">Transmembrane helix</keyword>
<keyword evidence="1" id="KW-0472">Membrane</keyword>
<evidence type="ECO:0000256" key="1">
    <source>
        <dbReference type="SAM" id="Phobius"/>
    </source>
</evidence>
<dbReference type="Proteomes" id="UP000038040">
    <property type="component" value="Unplaced"/>
</dbReference>
<gene>
    <name evidence="2" type="ORF">DME_LOCUS6095</name>
</gene>
<evidence type="ECO:0000313" key="3">
    <source>
        <dbReference type="Proteomes" id="UP000038040"/>
    </source>
</evidence>
<feature type="transmembrane region" description="Helical" evidence="1">
    <location>
        <begin position="26"/>
        <end position="51"/>
    </location>
</feature>
<evidence type="ECO:0000313" key="2">
    <source>
        <dbReference type="EMBL" id="VDN56122.1"/>
    </source>
</evidence>
<proteinExistence type="predicted"/>
<organism evidence="3 5">
    <name type="scientific">Dracunculus medinensis</name>
    <name type="common">Guinea worm</name>
    <dbReference type="NCBI Taxonomy" id="318479"/>
    <lineage>
        <taxon>Eukaryota</taxon>
        <taxon>Metazoa</taxon>
        <taxon>Ecdysozoa</taxon>
        <taxon>Nematoda</taxon>
        <taxon>Chromadorea</taxon>
        <taxon>Rhabditida</taxon>
        <taxon>Spirurina</taxon>
        <taxon>Dracunculoidea</taxon>
        <taxon>Dracunculidae</taxon>
        <taxon>Dracunculus</taxon>
    </lineage>
</organism>
<evidence type="ECO:0000313" key="4">
    <source>
        <dbReference type="Proteomes" id="UP000274756"/>
    </source>
</evidence>
<evidence type="ECO:0000313" key="5">
    <source>
        <dbReference type="WBParaSite" id="DME_0000173501-mRNA-1"/>
    </source>
</evidence>
<name>A0A0N4U4L7_DRAME</name>
<keyword evidence="4" id="KW-1185">Reference proteome</keyword>
<protein>
    <submittedName>
        <fullName evidence="5">Maturase K</fullName>
    </submittedName>
</protein>
<reference evidence="2 4" key="2">
    <citation type="submission" date="2018-11" db="EMBL/GenBank/DDBJ databases">
        <authorList>
            <consortium name="Pathogen Informatics"/>
        </authorList>
    </citation>
    <scope>NUCLEOTIDE SEQUENCE [LARGE SCALE GENOMIC DNA]</scope>
</reference>
<dbReference type="WBParaSite" id="DME_0000173501-mRNA-1">
    <property type="protein sequence ID" value="DME_0000173501-mRNA-1"/>
    <property type="gene ID" value="DME_0000173501"/>
</dbReference>
<reference evidence="5" key="1">
    <citation type="submission" date="2017-02" db="UniProtKB">
        <authorList>
            <consortium name="WormBaseParasite"/>
        </authorList>
    </citation>
    <scope>IDENTIFICATION</scope>
</reference>
<dbReference type="Proteomes" id="UP000274756">
    <property type="component" value="Unassembled WGS sequence"/>
</dbReference>
<dbReference type="EMBL" id="UYYG01001154">
    <property type="protein sequence ID" value="VDN56122.1"/>
    <property type="molecule type" value="Genomic_DNA"/>
</dbReference>
<dbReference type="STRING" id="318479.A0A0N4U4L7"/>
<dbReference type="OrthoDB" id="185373at2759"/>
<accession>A0A0N4U4L7</accession>
<dbReference type="AlphaFoldDB" id="A0A0N4U4L7"/>
<keyword evidence="1" id="KW-0812">Transmembrane</keyword>
<sequence length="166" mass="20262">IFTKKFVSLCWSFFFYSSKLKLQTNLFIHILWLFSDKSIFIVLIGFYRLIFHLNLKKVLNMRDDHRFLFFWFENFYYRNRFCDFVLFSIFTYRDMTVEQKFEYFKQLVDIIDPFRKRVHIILPLLVSSPLSVKLNVLKECVTVGYDDISSLNIYLLEHFVLKPIVC</sequence>